<evidence type="ECO:0000259" key="1">
    <source>
        <dbReference type="PROSITE" id="PS51782"/>
    </source>
</evidence>
<evidence type="ECO:0000313" key="3">
    <source>
        <dbReference type="Proteomes" id="UP000001982"/>
    </source>
</evidence>
<dbReference type="RefSeq" id="WP_011497558.1">
    <property type="nucleotide sequence ID" value="NC_007954.1"/>
</dbReference>
<dbReference type="PROSITE" id="PS51782">
    <property type="entry name" value="LYSM"/>
    <property type="match status" value="1"/>
</dbReference>
<dbReference type="Gene3D" id="3.20.20.80">
    <property type="entry name" value="Glycosidases"/>
    <property type="match status" value="1"/>
</dbReference>
<dbReference type="SUPFAM" id="SSF54106">
    <property type="entry name" value="LysM domain"/>
    <property type="match status" value="1"/>
</dbReference>
<evidence type="ECO:0000313" key="2">
    <source>
        <dbReference type="EMBL" id="ABE56413.1"/>
    </source>
</evidence>
<gene>
    <name evidence="2" type="ordered locus">Sden_3137</name>
</gene>
<name>Q12JG3_SHEDO</name>
<dbReference type="InterPro" id="IPR018392">
    <property type="entry name" value="LysM"/>
</dbReference>
<feature type="domain" description="LysM" evidence="1">
    <location>
        <begin position="5"/>
        <end position="53"/>
    </location>
</feature>
<dbReference type="Proteomes" id="UP000001982">
    <property type="component" value="Chromosome"/>
</dbReference>
<accession>Q12JG3</accession>
<dbReference type="InterPro" id="IPR036779">
    <property type="entry name" value="LysM_dom_sf"/>
</dbReference>
<dbReference type="HOGENOM" id="CLU_983159_0_0_6"/>
<keyword evidence="3" id="KW-1185">Reference proteome</keyword>
<reference evidence="2 3" key="1">
    <citation type="submission" date="2006-03" db="EMBL/GenBank/DDBJ databases">
        <title>Complete sequence of Shewanella denitrificans OS217.</title>
        <authorList>
            <consortium name="US DOE Joint Genome Institute"/>
            <person name="Copeland A."/>
            <person name="Lucas S."/>
            <person name="Lapidus A."/>
            <person name="Barry K."/>
            <person name="Detter J.C."/>
            <person name="Glavina del Rio T."/>
            <person name="Hammon N."/>
            <person name="Israni S."/>
            <person name="Dalin E."/>
            <person name="Tice H."/>
            <person name="Pitluck S."/>
            <person name="Brettin T."/>
            <person name="Bruce D."/>
            <person name="Han C."/>
            <person name="Tapia R."/>
            <person name="Gilna P."/>
            <person name="Kiss H."/>
            <person name="Schmutz J."/>
            <person name="Larimer F."/>
            <person name="Land M."/>
            <person name="Hauser L."/>
            <person name="Kyrpides N."/>
            <person name="Lykidis A."/>
            <person name="Richardson P."/>
        </authorList>
    </citation>
    <scope>NUCLEOTIDE SEQUENCE [LARGE SCALE GENOMIC DNA]</scope>
    <source>
        <strain evidence="3">OS217 / ATCC BAA-1090 / DSM 15013</strain>
    </source>
</reference>
<protein>
    <submittedName>
        <fullName evidence="2">Peptidoglycan-binding LysM</fullName>
    </submittedName>
</protein>
<dbReference type="eggNOG" id="COG1388">
    <property type="taxonomic scope" value="Bacteria"/>
</dbReference>
<dbReference type="Gene3D" id="3.10.350.10">
    <property type="entry name" value="LysM domain"/>
    <property type="match status" value="1"/>
</dbReference>
<dbReference type="AlphaFoldDB" id="Q12JG3"/>
<organism evidence="2 3">
    <name type="scientific">Shewanella denitrificans (strain OS217 / ATCC BAA-1090 / DSM 15013)</name>
    <dbReference type="NCBI Taxonomy" id="318161"/>
    <lineage>
        <taxon>Bacteria</taxon>
        <taxon>Pseudomonadati</taxon>
        <taxon>Pseudomonadota</taxon>
        <taxon>Gammaproteobacteria</taxon>
        <taxon>Alteromonadales</taxon>
        <taxon>Shewanellaceae</taxon>
        <taxon>Shewanella</taxon>
    </lineage>
</organism>
<dbReference type="CDD" id="cd00118">
    <property type="entry name" value="LysM"/>
    <property type="match status" value="1"/>
</dbReference>
<sequence>MSNKLTYIVASGDTYTSIVNKINQSTPLTVSQLADANPSIQANQLQIGQALDIPLSTDGLIPDDNPALLTPAAEFMGYWYPYSASCPKNATLSVALYGWGPQKVIEWGKQADVQSHLNGEKYLSFGGGSESGKFTEQALNEITTAITQGQIKGYDGIAYDVEVADANLGAQFANSFEAAKACGFKVLVTISHSAPYDVADKDQLMKSFFINPHIDILSPQLYSKGDESQNDYALTSGSSITWRDYASTKAAIVPSIVHASYYEAAKIYFKNQGVELSGYLQWK</sequence>
<dbReference type="Pfam" id="PF01476">
    <property type="entry name" value="LysM"/>
    <property type="match status" value="1"/>
</dbReference>
<dbReference type="SMART" id="SM00257">
    <property type="entry name" value="LysM"/>
    <property type="match status" value="1"/>
</dbReference>
<dbReference type="DNASU" id="4019663"/>
<dbReference type="EMBL" id="CP000302">
    <property type="protein sequence ID" value="ABE56413.1"/>
    <property type="molecule type" value="Genomic_DNA"/>
</dbReference>
<dbReference type="KEGG" id="sdn:Sden_3137"/>
<dbReference type="OrthoDB" id="9795421at2"/>
<proteinExistence type="predicted"/>